<evidence type="ECO:0000256" key="8">
    <source>
        <dbReference type="SAM" id="MobiDB-lite"/>
    </source>
</evidence>
<comment type="similarity">
    <text evidence="2">Belongs to the SLX4 family.</text>
</comment>
<dbReference type="Proteomes" id="UP000001744">
    <property type="component" value="Unassembled WGS sequence"/>
</dbReference>
<dbReference type="GO" id="GO:0006260">
    <property type="term" value="P:DNA replication"/>
    <property type="evidence" value="ECO:0007669"/>
    <property type="project" value="InterPro"/>
</dbReference>
<keyword evidence="11" id="KW-1185">Reference proteome</keyword>
<dbReference type="GO" id="GO:0006310">
    <property type="term" value="P:DNA recombination"/>
    <property type="evidence" value="ECO:0007669"/>
    <property type="project" value="UniProtKB-KW"/>
</dbReference>
<dbReference type="EMBL" id="KE651166">
    <property type="protein sequence ID" value="EEB05160.1"/>
    <property type="molecule type" value="Genomic_DNA"/>
</dbReference>
<dbReference type="VEuPathDB" id="FungiDB:SJAG_05180"/>
<keyword evidence="9" id="KW-0255">Endonuclease</keyword>
<name>B6JXL6_SCHJY</name>
<keyword evidence="4" id="KW-0233">DNA recombination</keyword>
<keyword evidence="6" id="KW-0539">Nucleus</keyword>
<feature type="compositionally biased region" description="Pro residues" evidence="8">
    <location>
        <begin position="84"/>
        <end position="100"/>
    </location>
</feature>
<dbReference type="GO" id="GO:0033557">
    <property type="term" value="C:Slx1-Slx4 complex"/>
    <property type="evidence" value="ECO:0007669"/>
    <property type="project" value="InterPro"/>
</dbReference>
<evidence type="ECO:0000256" key="2">
    <source>
        <dbReference type="ARBA" id="ARBA00006661"/>
    </source>
</evidence>
<evidence type="ECO:0000313" key="10">
    <source>
        <dbReference type="JaponicusDB" id="SJAG_05180"/>
    </source>
</evidence>
<organism evidence="9 11">
    <name type="scientific">Schizosaccharomyces japonicus (strain yFS275 / FY16936)</name>
    <name type="common">Fission yeast</name>
    <dbReference type="NCBI Taxonomy" id="402676"/>
    <lineage>
        <taxon>Eukaryota</taxon>
        <taxon>Fungi</taxon>
        <taxon>Dikarya</taxon>
        <taxon>Ascomycota</taxon>
        <taxon>Taphrinomycotina</taxon>
        <taxon>Schizosaccharomycetes</taxon>
        <taxon>Schizosaccharomycetales</taxon>
        <taxon>Schizosaccharomycetaceae</taxon>
        <taxon>Schizosaccharomyces</taxon>
    </lineage>
</organism>
<evidence type="ECO:0000256" key="5">
    <source>
        <dbReference type="ARBA" id="ARBA00023204"/>
    </source>
</evidence>
<dbReference type="AlphaFoldDB" id="B6JXL6"/>
<evidence type="ECO:0000256" key="7">
    <source>
        <dbReference type="ARBA" id="ARBA00029496"/>
    </source>
</evidence>
<comment type="subcellular location">
    <subcellularLocation>
        <location evidence="1">Nucleus</location>
    </subcellularLocation>
</comment>
<dbReference type="GO" id="GO:0004519">
    <property type="term" value="F:endonuclease activity"/>
    <property type="evidence" value="ECO:0007669"/>
    <property type="project" value="UniProtKB-KW"/>
</dbReference>
<keyword evidence="9" id="KW-0540">Nuclease</keyword>
<dbReference type="JaponicusDB" id="SJAG_05180">
    <property type="gene designation" value="slx4"/>
</dbReference>
<evidence type="ECO:0000256" key="4">
    <source>
        <dbReference type="ARBA" id="ARBA00023172"/>
    </source>
</evidence>
<accession>B6JXL6</accession>
<evidence type="ECO:0000256" key="6">
    <source>
        <dbReference type="ARBA" id="ARBA00023242"/>
    </source>
</evidence>
<evidence type="ECO:0000313" key="11">
    <source>
        <dbReference type="Proteomes" id="UP000001744"/>
    </source>
</evidence>
<protein>
    <recommendedName>
        <fullName evidence="7">Structure-specific endonuclease subunit SLX4</fullName>
    </recommendedName>
</protein>
<dbReference type="GO" id="GO:0006281">
    <property type="term" value="P:DNA repair"/>
    <property type="evidence" value="ECO:0007669"/>
    <property type="project" value="UniProtKB-KW"/>
</dbReference>
<gene>
    <name evidence="10" type="primary">slx4</name>
    <name evidence="9" type="ORF">SJAG_05180</name>
</gene>
<proteinExistence type="inferred from homology"/>
<dbReference type="HOGENOM" id="CLU_1005288_0_0_1"/>
<dbReference type="STRING" id="402676.B6JXL6"/>
<evidence type="ECO:0000256" key="1">
    <source>
        <dbReference type="ARBA" id="ARBA00004123"/>
    </source>
</evidence>
<dbReference type="GeneID" id="7049721"/>
<evidence type="ECO:0000256" key="3">
    <source>
        <dbReference type="ARBA" id="ARBA00022763"/>
    </source>
</evidence>
<keyword evidence="5" id="KW-0234">DNA repair</keyword>
<keyword evidence="9" id="KW-0378">Hydrolase</keyword>
<feature type="region of interest" description="Disordered" evidence="8">
    <location>
        <begin position="55"/>
        <end position="122"/>
    </location>
</feature>
<reference evidence="9 11" key="1">
    <citation type="journal article" date="2011" name="Science">
        <title>Comparative functional genomics of the fission yeasts.</title>
        <authorList>
            <person name="Rhind N."/>
            <person name="Chen Z."/>
            <person name="Yassour M."/>
            <person name="Thompson D.A."/>
            <person name="Haas B.J."/>
            <person name="Habib N."/>
            <person name="Wapinski I."/>
            <person name="Roy S."/>
            <person name="Lin M.F."/>
            <person name="Heiman D.I."/>
            <person name="Young S.K."/>
            <person name="Furuya K."/>
            <person name="Guo Y."/>
            <person name="Pidoux A."/>
            <person name="Chen H.M."/>
            <person name="Robbertse B."/>
            <person name="Goldberg J.M."/>
            <person name="Aoki K."/>
            <person name="Bayne E.H."/>
            <person name="Berlin A.M."/>
            <person name="Desjardins C.A."/>
            <person name="Dobbs E."/>
            <person name="Dukaj L."/>
            <person name="Fan L."/>
            <person name="FitzGerald M.G."/>
            <person name="French C."/>
            <person name="Gujja S."/>
            <person name="Hansen K."/>
            <person name="Keifenheim D."/>
            <person name="Levin J.Z."/>
            <person name="Mosher R.A."/>
            <person name="Mueller C.A."/>
            <person name="Pfiffner J."/>
            <person name="Priest M."/>
            <person name="Russ C."/>
            <person name="Smialowska A."/>
            <person name="Swoboda P."/>
            <person name="Sykes S.M."/>
            <person name="Vaughn M."/>
            <person name="Vengrova S."/>
            <person name="Yoder R."/>
            <person name="Zeng Q."/>
            <person name="Allshire R."/>
            <person name="Baulcombe D."/>
            <person name="Birren B.W."/>
            <person name="Brown W."/>
            <person name="Ekwall K."/>
            <person name="Kellis M."/>
            <person name="Leatherwood J."/>
            <person name="Levin H."/>
            <person name="Margalit H."/>
            <person name="Martienssen R."/>
            <person name="Nieduszynski C.A."/>
            <person name="Spatafora J.W."/>
            <person name="Friedman N."/>
            <person name="Dalgaard J.Z."/>
            <person name="Baumann P."/>
            <person name="Niki H."/>
            <person name="Regev A."/>
            <person name="Nusbaum C."/>
        </authorList>
    </citation>
    <scope>NUCLEOTIDE SEQUENCE [LARGE SCALE GENOMIC DNA]</scope>
    <source>
        <strain evidence="11">yFS275 / FY16936</strain>
    </source>
</reference>
<evidence type="ECO:0000313" key="9">
    <source>
        <dbReference type="EMBL" id="EEB05160.1"/>
    </source>
</evidence>
<dbReference type="RefSeq" id="XP_002171453.1">
    <property type="nucleotide sequence ID" value="XM_002171417.1"/>
</dbReference>
<dbReference type="Pfam" id="PF09494">
    <property type="entry name" value="Slx4"/>
    <property type="match status" value="1"/>
</dbReference>
<dbReference type="InterPro" id="IPR018574">
    <property type="entry name" value="Structure-sp_endonuc_su_Slx4"/>
</dbReference>
<sequence>MTEKKPIVIDSSSGESDDEVEVLDISNADISYGFDHSEDYSKVLQSCDQASMLPNENELFDTEDWQLLPSQHSPKCDDTRPLQTPKPTPNKLTPPAPPELGPAKERTNSTKTTKRREIGTTDEDADRLNELKVRLEKESDKSIHDQLSQFGFKIPKSRKQRIKLLSQCLYALENTKPEPNGKERQANTKANDEAPKFEDIIAQTSNAITAIVRSAPGESVWSDMLAYIPVQLDALQSWLKKHNLNVSTDLLRNWCDAQGVLVAGSWDVRHGKRNGYV</sequence>
<keyword evidence="3" id="KW-0227">DNA damage</keyword>